<dbReference type="GO" id="GO:0004816">
    <property type="term" value="F:asparagine-tRNA ligase activity"/>
    <property type="evidence" value="ECO:0007669"/>
    <property type="project" value="UniProtKB-EC"/>
</dbReference>
<proteinExistence type="inferred from homology"/>
<dbReference type="InterPro" id="IPR002312">
    <property type="entry name" value="Asp/Asn-tRNA-synth_IIb"/>
</dbReference>
<comment type="catalytic activity">
    <reaction evidence="8">
        <text>tRNA(Asn) + L-asparagine + ATP = L-asparaginyl-tRNA(Asn) + AMP + diphosphate + H(+)</text>
        <dbReference type="Rhea" id="RHEA:11180"/>
        <dbReference type="Rhea" id="RHEA-COMP:9659"/>
        <dbReference type="Rhea" id="RHEA-COMP:9674"/>
        <dbReference type="ChEBI" id="CHEBI:15378"/>
        <dbReference type="ChEBI" id="CHEBI:30616"/>
        <dbReference type="ChEBI" id="CHEBI:33019"/>
        <dbReference type="ChEBI" id="CHEBI:58048"/>
        <dbReference type="ChEBI" id="CHEBI:78442"/>
        <dbReference type="ChEBI" id="CHEBI:78515"/>
        <dbReference type="ChEBI" id="CHEBI:456215"/>
        <dbReference type="EC" id="6.1.1.22"/>
    </reaction>
</comment>
<dbReference type="InterPro" id="IPR004365">
    <property type="entry name" value="NA-bd_OB_tRNA"/>
</dbReference>
<accession>A0A833RI93</accession>
<protein>
    <recommendedName>
        <fullName evidence="2">asparagine--tRNA ligase</fullName>
        <ecNumber evidence="2">6.1.1.22</ecNumber>
    </recommendedName>
</protein>
<keyword evidence="6" id="KW-0648">Protein biosynthesis</keyword>
<evidence type="ECO:0000313" key="11">
    <source>
        <dbReference type="Proteomes" id="UP000623129"/>
    </source>
</evidence>
<keyword evidence="3 10" id="KW-0436">Ligase</keyword>
<dbReference type="InterPro" id="IPR045864">
    <property type="entry name" value="aa-tRNA-synth_II/BPL/LPL"/>
</dbReference>
<evidence type="ECO:0000313" key="10">
    <source>
        <dbReference type="EMBL" id="KAF3335543.1"/>
    </source>
</evidence>
<evidence type="ECO:0000256" key="7">
    <source>
        <dbReference type="ARBA" id="ARBA00023146"/>
    </source>
</evidence>
<dbReference type="HAMAP" id="MF_00534">
    <property type="entry name" value="Asn_tRNA_synth"/>
    <property type="match status" value="1"/>
</dbReference>
<dbReference type="InterPro" id="IPR004364">
    <property type="entry name" value="Aa-tRNA-synt_II"/>
</dbReference>
<dbReference type="AlphaFoldDB" id="A0A833RI93"/>
<dbReference type="PROSITE" id="PS50862">
    <property type="entry name" value="AA_TRNA_LIGASE_II"/>
    <property type="match status" value="1"/>
</dbReference>
<dbReference type="GO" id="GO:0006421">
    <property type="term" value="P:asparaginyl-tRNA aminoacylation"/>
    <property type="evidence" value="ECO:0007669"/>
    <property type="project" value="InterPro"/>
</dbReference>
<evidence type="ECO:0000259" key="9">
    <source>
        <dbReference type="PROSITE" id="PS50862"/>
    </source>
</evidence>
<reference evidence="10" key="1">
    <citation type="submission" date="2020-01" db="EMBL/GenBank/DDBJ databases">
        <title>Genome sequence of Kobresia littledalei, the first chromosome-level genome in the family Cyperaceae.</title>
        <authorList>
            <person name="Qu G."/>
        </authorList>
    </citation>
    <scope>NUCLEOTIDE SEQUENCE</scope>
    <source>
        <strain evidence="10">C.B.Clarke</strain>
        <tissue evidence="10">Leaf</tissue>
    </source>
</reference>
<evidence type="ECO:0000256" key="2">
    <source>
        <dbReference type="ARBA" id="ARBA00012816"/>
    </source>
</evidence>
<dbReference type="GO" id="GO:0005739">
    <property type="term" value="C:mitochondrion"/>
    <property type="evidence" value="ECO:0007669"/>
    <property type="project" value="TreeGrafter"/>
</dbReference>
<dbReference type="FunFam" id="3.30.930.10:FF:000016">
    <property type="entry name" value="Asparagine--tRNA ligase"/>
    <property type="match status" value="1"/>
</dbReference>
<dbReference type="GO" id="GO:0003676">
    <property type="term" value="F:nucleic acid binding"/>
    <property type="evidence" value="ECO:0007669"/>
    <property type="project" value="InterPro"/>
</dbReference>
<evidence type="ECO:0000256" key="3">
    <source>
        <dbReference type="ARBA" id="ARBA00022598"/>
    </source>
</evidence>
<gene>
    <name evidence="10" type="ORF">FCM35_KLT20050</name>
</gene>
<dbReference type="EC" id="6.1.1.22" evidence="2"/>
<dbReference type="PANTHER" id="PTHR22594:SF34">
    <property type="entry name" value="ASPARAGINE--TRNA LIGASE, MITOCHONDRIAL-RELATED"/>
    <property type="match status" value="1"/>
</dbReference>
<dbReference type="SUPFAM" id="SSF50249">
    <property type="entry name" value="Nucleic acid-binding proteins"/>
    <property type="match status" value="1"/>
</dbReference>
<dbReference type="PANTHER" id="PTHR22594">
    <property type="entry name" value="ASPARTYL/LYSYL-TRNA SYNTHETASE"/>
    <property type="match status" value="1"/>
</dbReference>
<evidence type="ECO:0000256" key="1">
    <source>
        <dbReference type="ARBA" id="ARBA00008226"/>
    </source>
</evidence>
<dbReference type="OrthoDB" id="1931232at2759"/>
<dbReference type="SUPFAM" id="SSF55681">
    <property type="entry name" value="Class II aaRS and biotin synthetases"/>
    <property type="match status" value="1"/>
</dbReference>
<sequence>MAGAAAAVSRRAATLLLSSRCRRPTNPISPLIPTVRAMNRRFLCSSSVSASTAEPTEAAGQLGDTVKEFRKRLRIEELKGGPDEGLSWVGKGLTVRGWVRTCRVQSSVTFIEVNDGSCLSNMQCVMTSDVEGYDQIESGAVTTGASVLIDGTVVPSQGAKQKIELKVTQLVVIGRSDPTSYPIQKKRVTREFLRSIAHLRPRTNTFSAVTRVRNALAYATHKFFQENGFVWVSSPIITASDCEGAGEQFCVTTMIQNDNFTVSKIPATKDGKIDWSQDFFGKPAFLTVSGQLNGETYACALSDIYTFGPTFRAENSNTSRHLAEFWMIEPELAFADLNDDMACATAYLQYVVKYVLENCKEDMEFFNTWIEKGIINRLNDVVEKSFVQLSYSDAIDLLIKSKKKFEFPVKWGLDLQSEHERYITEQAFGGSPVIIRDYPKEIKAFYMRQNDDAKTVAAMDLLVPRVGELIGGSQREERLDYLEARLEELNLNKEIYWWYLDLRRFGSVPHAGFGLGFERLVQFATGIDNIRDVIPFPRTPGSADF</sequence>
<dbReference type="EMBL" id="SWLB01000008">
    <property type="protein sequence ID" value="KAF3335543.1"/>
    <property type="molecule type" value="Genomic_DNA"/>
</dbReference>
<dbReference type="NCBIfam" id="TIGR00457">
    <property type="entry name" value="asnS"/>
    <property type="match status" value="1"/>
</dbReference>
<keyword evidence="4" id="KW-0547">Nucleotide-binding</keyword>
<comment type="caution">
    <text evidence="10">The sequence shown here is derived from an EMBL/GenBank/DDBJ whole genome shotgun (WGS) entry which is preliminary data.</text>
</comment>
<keyword evidence="11" id="KW-1185">Reference proteome</keyword>
<organism evidence="10 11">
    <name type="scientific">Carex littledalei</name>
    <dbReference type="NCBI Taxonomy" id="544730"/>
    <lineage>
        <taxon>Eukaryota</taxon>
        <taxon>Viridiplantae</taxon>
        <taxon>Streptophyta</taxon>
        <taxon>Embryophyta</taxon>
        <taxon>Tracheophyta</taxon>
        <taxon>Spermatophyta</taxon>
        <taxon>Magnoliopsida</taxon>
        <taxon>Liliopsida</taxon>
        <taxon>Poales</taxon>
        <taxon>Cyperaceae</taxon>
        <taxon>Cyperoideae</taxon>
        <taxon>Cariceae</taxon>
        <taxon>Carex</taxon>
        <taxon>Carex subgen. Euthyceras</taxon>
    </lineage>
</organism>
<dbReference type="Pfam" id="PF01336">
    <property type="entry name" value="tRNA_anti-codon"/>
    <property type="match status" value="1"/>
</dbReference>
<evidence type="ECO:0000256" key="4">
    <source>
        <dbReference type="ARBA" id="ARBA00022741"/>
    </source>
</evidence>
<dbReference type="Gene3D" id="2.40.50.140">
    <property type="entry name" value="Nucleic acid-binding proteins"/>
    <property type="match status" value="1"/>
</dbReference>
<keyword evidence="7" id="KW-0030">Aminoacyl-tRNA synthetase</keyword>
<dbReference type="GO" id="GO:0005524">
    <property type="term" value="F:ATP binding"/>
    <property type="evidence" value="ECO:0007669"/>
    <property type="project" value="UniProtKB-KW"/>
</dbReference>
<dbReference type="Proteomes" id="UP000623129">
    <property type="component" value="Unassembled WGS sequence"/>
</dbReference>
<keyword evidence="5" id="KW-0067">ATP-binding</keyword>
<dbReference type="InterPro" id="IPR006195">
    <property type="entry name" value="aa-tRNA-synth_II"/>
</dbReference>
<name>A0A833RI93_9POAL</name>
<comment type="similarity">
    <text evidence="1">Belongs to the class-II aminoacyl-tRNA synthetase family.</text>
</comment>
<evidence type="ECO:0000256" key="5">
    <source>
        <dbReference type="ARBA" id="ARBA00022840"/>
    </source>
</evidence>
<dbReference type="InterPro" id="IPR012340">
    <property type="entry name" value="NA-bd_OB-fold"/>
</dbReference>
<dbReference type="NCBIfam" id="NF003037">
    <property type="entry name" value="PRK03932.1"/>
    <property type="match status" value="1"/>
</dbReference>
<dbReference type="InterPro" id="IPR004522">
    <property type="entry name" value="Asn-tRNA-ligase"/>
</dbReference>
<dbReference type="Gene3D" id="3.30.930.10">
    <property type="entry name" value="Bira Bifunctional Protein, Domain 2"/>
    <property type="match status" value="1"/>
</dbReference>
<evidence type="ECO:0000256" key="6">
    <source>
        <dbReference type="ARBA" id="ARBA00022917"/>
    </source>
</evidence>
<dbReference type="CDD" id="cd04318">
    <property type="entry name" value="EcAsnRS_like_N"/>
    <property type="match status" value="1"/>
</dbReference>
<dbReference type="CDD" id="cd00776">
    <property type="entry name" value="AsxRS_core"/>
    <property type="match status" value="1"/>
</dbReference>
<dbReference type="Pfam" id="PF00152">
    <property type="entry name" value="tRNA-synt_2"/>
    <property type="match status" value="1"/>
</dbReference>
<feature type="domain" description="Aminoacyl-transfer RNA synthetases class-II family profile" evidence="9">
    <location>
        <begin position="211"/>
        <end position="535"/>
    </location>
</feature>
<dbReference type="PRINTS" id="PR01042">
    <property type="entry name" value="TRNASYNTHASP"/>
</dbReference>
<evidence type="ECO:0000256" key="8">
    <source>
        <dbReference type="ARBA" id="ARBA00047844"/>
    </source>
</evidence>